<dbReference type="RefSeq" id="WP_346785286.1">
    <property type="nucleotide sequence ID" value="NZ_JBDLBR010000003.1"/>
</dbReference>
<dbReference type="EMBL" id="JBDLBR010000003">
    <property type="protein sequence ID" value="MEN7537845.1"/>
    <property type="molecule type" value="Genomic_DNA"/>
</dbReference>
<sequence length="138" mass="15460">MYEWLDRPLSRLDARDSLLVWSTRRWQLDMDTTGCGCTRVGPAFHACGMITALPFFEIAMTIVRHAKIEPFVIGGDTVSEDEAILLSLIDQAGWRPRWQMMGRLEGFVAPAKVVPLVSAFTRLAPLLTSVSRSPRQPS</sequence>
<keyword evidence="2" id="KW-1185">Reference proteome</keyword>
<evidence type="ECO:0000313" key="1">
    <source>
        <dbReference type="EMBL" id="MEN7537845.1"/>
    </source>
</evidence>
<proteinExistence type="predicted"/>
<organism evidence="1 2">
    <name type="scientific">Aurantiacibacter flavus</name>
    <dbReference type="NCBI Taxonomy" id="3145232"/>
    <lineage>
        <taxon>Bacteria</taxon>
        <taxon>Pseudomonadati</taxon>
        <taxon>Pseudomonadota</taxon>
        <taxon>Alphaproteobacteria</taxon>
        <taxon>Sphingomonadales</taxon>
        <taxon>Erythrobacteraceae</taxon>
        <taxon>Aurantiacibacter</taxon>
    </lineage>
</organism>
<comment type="caution">
    <text evidence="1">The sequence shown here is derived from an EMBL/GenBank/DDBJ whole genome shotgun (WGS) entry which is preliminary data.</text>
</comment>
<accession>A0ABV0D1Q1</accession>
<evidence type="ECO:0000313" key="2">
    <source>
        <dbReference type="Proteomes" id="UP001484535"/>
    </source>
</evidence>
<reference evidence="1 2" key="1">
    <citation type="submission" date="2024-05" db="EMBL/GenBank/DDBJ databases">
        <authorList>
            <person name="Park S."/>
        </authorList>
    </citation>
    <scope>NUCLEOTIDE SEQUENCE [LARGE SCALE GENOMIC DNA]</scope>
    <source>
        <strain evidence="1 2">DGU5</strain>
    </source>
</reference>
<protein>
    <submittedName>
        <fullName evidence="1">Uncharacterized protein</fullName>
    </submittedName>
</protein>
<name>A0ABV0D1Q1_9SPHN</name>
<dbReference type="Proteomes" id="UP001484535">
    <property type="component" value="Unassembled WGS sequence"/>
</dbReference>
<gene>
    <name evidence="1" type="ORF">ABDJ38_11730</name>
</gene>